<organism evidence="1 2">
    <name type="scientific">Dissostichus eleginoides</name>
    <name type="common">Patagonian toothfish</name>
    <name type="synonym">Dissostichus amissus</name>
    <dbReference type="NCBI Taxonomy" id="100907"/>
    <lineage>
        <taxon>Eukaryota</taxon>
        <taxon>Metazoa</taxon>
        <taxon>Chordata</taxon>
        <taxon>Craniata</taxon>
        <taxon>Vertebrata</taxon>
        <taxon>Euteleostomi</taxon>
        <taxon>Actinopterygii</taxon>
        <taxon>Neopterygii</taxon>
        <taxon>Teleostei</taxon>
        <taxon>Neoteleostei</taxon>
        <taxon>Acanthomorphata</taxon>
        <taxon>Eupercaria</taxon>
        <taxon>Perciformes</taxon>
        <taxon>Notothenioidei</taxon>
        <taxon>Nototheniidae</taxon>
        <taxon>Dissostichus</taxon>
    </lineage>
</organism>
<accession>A0AAD9F3B2</accession>
<comment type="caution">
    <text evidence="1">The sequence shown here is derived from an EMBL/GenBank/DDBJ whole genome shotgun (WGS) entry which is preliminary data.</text>
</comment>
<evidence type="ECO:0000313" key="2">
    <source>
        <dbReference type="Proteomes" id="UP001228049"/>
    </source>
</evidence>
<sequence length="81" mass="8880">PSNKRAKERTPAVAFSQLLDHTAVLPASIRQTHTTDPPRSVVFLWFWGTVLVCARWTSHGYDDLNLLQSFQPKTSGAGSGG</sequence>
<dbReference type="Proteomes" id="UP001228049">
    <property type="component" value="Unassembled WGS sequence"/>
</dbReference>
<evidence type="ECO:0000313" key="1">
    <source>
        <dbReference type="EMBL" id="KAK1884165.1"/>
    </source>
</evidence>
<dbReference type="AlphaFoldDB" id="A0AAD9F3B2"/>
<feature type="non-terminal residue" evidence="1">
    <location>
        <position position="81"/>
    </location>
</feature>
<proteinExistence type="predicted"/>
<keyword evidence="2" id="KW-1185">Reference proteome</keyword>
<dbReference type="EMBL" id="JASDAP010000022">
    <property type="protein sequence ID" value="KAK1884165.1"/>
    <property type="molecule type" value="Genomic_DNA"/>
</dbReference>
<name>A0AAD9F3B2_DISEL</name>
<reference evidence="1" key="1">
    <citation type="submission" date="2023-04" db="EMBL/GenBank/DDBJ databases">
        <title>Chromosome-level genome of Chaenocephalus aceratus.</title>
        <authorList>
            <person name="Park H."/>
        </authorList>
    </citation>
    <scope>NUCLEOTIDE SEQUENCE</scope>
    <source>
        <strain evidence="1">DE</strain>
        <tissue evidence="1">Muscle</tissue>
    </source>
</reference>
<protein>
    <submittedName>
        <fullName evidence="1">Ustiloxin B cluster transcription factor ustR</fullName>
    </submittedName>
</protein>
<feature type="non-terminal residue" evidence="1">
    <location>
        <position position="1"/>
    </location>
</feature>
<gene>
    <name evidence="1" type="ORF">KUDE01_022487</name>
</gene>